<dbReference type="Proteomes" id="UP000652761">
    <property type="component" value="Unassembled WGS sequence"/>
</dbReference>
<keyword evidence="3" id="KW-1185">Reference proteome</keyword>
<dbReference type="AlphaFoldDB" id="A0A843TCX4"/>
<reference evidence="2" key="1">
    <citation type="submission" date="2017-07" db="EMBL/GenBank/DDBJ databases">
        <title>Taro Niue Genome Assembly and Annotation.</title>
        <authorList>
            <person name="Atibalentja N."/>
            <person name="Keating K."/>
            <person name="Fields C.J."/>
        </authorList>
    </citation>
    <scope>NUCLEOTIDE SEQUENCE</scope>
    <source>
        <strain evidence="2">Niue_2</strain>
        <tissue evidence="2">Leaf</tissue>
    </source>
</reference>
<name>A0A843TCX4_COLES</name>
<comment type="caution">
    <text evidence="2">The sequence shown here is derived from an EMBL/GenBank/DDBJ whole genome shotgun (WGS) entry which is preliminary data.</text>
</comment>
<gene>
    <name evidence="2" type="ORF">Taro_002055</name>
</gene>
<sequence length="67" mass="7468">MKRRSSGQRARRGGGLELGFSLLFRHQTRAFLLHEKGESDGDDHTYEDGTEGDAQEIPVSPCRSAHL</sequence>
<protein>
    <submittedName>
        <fullName evidence="2">Uncharacterized protein</fullName>
    </submittedName>
</protein>
<accession>A0A843TCX4</accession>
<evidence type="ECO:0000256" key="1">
    <source>
        <dbReference type="SAM" id="MobiDB-lite"/>
    </source>
</evidence>
<evidence type="ECO:0000313" key="3">
    <source>
        <dbReference type="Proteomes" id="UP000652761"/>
    </source>
</evidence>
<proteinExistence type="predicted"/>
<feature type="compositionally biased region" description="Basic and acidic residues" evidence="1">
    <location>
        <begin position="34"/>
        <end position="47"/>
    </location>
</feature>
<organism evidence="2 3">
    <name type="scientific">Colocasia esculenta</name>
    <name type="common">Wild taro</name>
    <name type="synonym">Arum esculentum</name>
    <dbReference type="NCBI Taxonomy" id="4460"/>
    <lineage>
        <taxon>Eukaryota</taxon>
        <taxon>Viridiplantae</taxon>
        <taxon>Streptophyta</taxon>
        <taxon>Embryophyta</taxon>
        <taxon>Tracheophyta</taxon>
        <taxon>Spermatophyta</taxon>
        <taxon>Magnoliopsida</taxon>
        <taxon>Liliopsida</taxon>
        <taxon>Araceae</taxon>
        <taxon>Aroideae</taxon>
        <taxon>Colocasieae</taxon>
        <taxon>Colocasia</taxon>
    </lineage>
</organism>
<feature type="region of interest" description="Disordered" evidence="1">
    <location>
        <begin position="34"/>
        <end position="67"/>
    </location>
</feature>
<evidence type="ECO:0000313" key="2">
    <source>
        <dbReference type="EMBL" id="MQL69748.1"/>
    </source>
</evidence>
<dbReference type="EMBL" id="NMUH01000046">
    <property type="protein sequence ID" value="MQL69748.1"/>
    <property type="molecule type" value="Genomic_DNA"/>
</dbReference>